<keyword evidence="3" id="KW-1185">Reference proteome</keyword>
<name>A0A6L5YWT9_9RHOB</name>
<evidence type="ECO:0000313" key="2">
    <source>
        <dbReference type="EMBL" id="MSU88678.1"/>
    </source>
</evidence>
<keyword evidence="1" id="KW-0812">Transmembrane</keyword>
<protein>
    <submittedName>
        <fullName evidence="2">Uncharacterized protein</fullName>
    </submittedName>
</protein>
<feature type="transmembrane region" description="Helical" evidence="1">
    <location>
        <begin position="44"/>
        <end position="68"/>
    </location>
</feature>
<organism evidence="2 3">
    <name type="scientific">Halovulum marinum</name>
    <dbReference type="NCBI Taxonomy" id="2662447"/>
    <lineage>
        <taxon>Bacteria</taxon>
        <taxon>Pseudomonadati</taxon>
        <taxon>Pseudomonadota</taxon>
        <taxon>Alphaproteobacteria</taxon>
        <taxon>Rhodobacterales</taxon>
        <taxon>Paracoccaceae</taxon>
        <taxon>Halovulum</taxon>
    </lineage>
</organism>
<evidence type="ECO:0000256" key="1">
    <source>
        <dbReference type="SAM" id="Phobius"/>
    </source>
</evidence>
<evidence type="ECO:0000313" key="3">
    <source>
        <dbReference type="Proteomes" id="UP000474957"/>
    </source>
</evidence>
<gene>
    <name evidence="2" type="ORF">GE300_03465</name>
</gene>
<accession>A0A6L5YWT9</accession>
<dbReference type="AlphaFoldDB" id="A0A6L5YWT9"/>
<sequence>MTWLVILGTVTTLIGLAGLFVCIRRAAALRREKDQDKVKRQLQGLVALNMGSVGVAGMGLALVIVGLLL</sequence>
<dbReference type="EMBL" id="WIND01000002">
    <property type="protein sequence ID" value="MSU88678.1"/>
    <property type="molecule type" value="Genomic_DNA"/>
</dbReference>
<keyword evidence="1" id="KW-1133">Transmembrane helix</keyword>
<keyword evidence="1" id="KW-0472">Membrane</keyword>
<proteinExistence type="predicted"/>
<dbReference type="RefSeq" id="WP_154444962.1">
    <property type="nucleotide sequence ID" value="NZ_WIND01000002.1"/>
</dbReference>
<dbReference type="Proteomes" id="UP000474957">
    <property type="component" value="Unassembled WGS sequence"/>
</dbReference>
<feature type="transmembrane region" description="Helical" evidence="1">
    <location>
        <begin position="6"/>
        <end position="23"/>
    </location>
</feature>
<reference evidence="2 3" key="1">
    <citation type="submission" date="2019-10" db="EMBL/GenBank/DDBJ databases">
        <title>Cognatihalovulum marinum gen. nov. sp. nov., a new member of the family Rhodobacteraceae isolated from deep seawater of the Northwest Indian Ocean.</title>
        <authorList>
            <person name="Ruan C."/>
            <person name="Wang J."/>
            <person name="Zheng X."/>
            <person name="Song L."/>
            <person name="Zhu Y."/>
            <person name="Huang Y."/>
            <person name="Lu Z."/>
            <person name="Du W."/>
            <person name="Huang L."/>
            <person name="Dai X."/>
        </authorList>
    </citation>
    <scope>NUCLEOTIDE SEQUENCE [LARGE SCALE GENOMIC DNA]</scope>
    <source>
        <strain evidence="2 3">2CG4</strain>
    </source>
</reference>
<comment type="caution">
    <text evidence="2">The sequence shown here is derived from an EMBL/GenBank/DDBJ whole genome shotgun (WGS) entry which is preliminary data.</text>
</comment>